<dbReference type="PANTHER" id="PTHR45632">
    <property type="entry name" value="LD33804P"/>
    <property type="match status" value="1"/>
</dbReference>
<keyword evidence="2" id="KW-0677">Repeat</keyword>
<gene>
    <name evidence="5" type="ORF">M0811_05172</name>
</gene>
<evidence type="ECO:0000259" key="3">
    <source>
        <dbReference type="PROSITE" id="PS50097"/>
    </source>
</evidence>
<dbReference type="Proteomes" id="UP001149090">
    <property type="component" value="Unassembled WGS sequence"/>
</dbReference>
<dbReference type="Gene3D" id="1.25.40.420">
    <property type="match status" value="1"/>
</dbReference>
<dbReference type="PANTHER" id="PTHR45632:SF3">
    <property type="entry name" value="KELCH-LIKE PROTEIN 32"/>
    <property type="match status" value="1"/>
</dbReference>
<evidence type="ECO:0000313" key="6">
    <source>
        <dbReference type="Proteomes" id="UP001149090"/>
    </source>
</evidence>
<dbReference type="SMART" id="SM00875">
    <property type="entry name" value="BACK"/>
    <property type="match status" value="1"/>
</dbReference>
<evidence type="ECO:0000259" key="4">
    <source>
        <dbReference type="PROSITE" id="PS51886"/>
    </source>
</evidence>
<evidence type="ECO:0000313" key="5">
    <source>
        <dbReference type="EMBL" id="KAJ5078384.1"/>
    </source>
</evidence>
<dbReference type="SUPFAM" id="SSF54695">
    <property type="entry name" value="POZ domain"/>
    <property type="match status" value="1"/>
</dbReference>
<sequence length="501" mass="58630">MTKRYFDQDKLTQDLRKLLFSTNNLSDFEIIVTQANQTETIFNCHRAILSFRSNYFDGLFRSKMKEYQEGRVFFSDVSPEVMKNILDYIYTGSIEITEENAVEILIKSKQLCIDEIVFFTSNFIQRNINIDNVVEILNIASQFDCDQVFNYCFHFIKDHFQQLIDNIDSNYFHLSEKHLKMFLEQNDLNVEQELDLFYAVLKWSQFNAGLPVGIERVPNNKPTKFSSIFSNVIKKIRFCDIDRNEIKKIHKMDIVPLDIMNAVNILHEISTISPDPNQYKEKLKQLEDEQSQKNSLIFQSRIELSKSSIIKNHKQFIQDLRGWINDDQFFIHMRLGFSGQRDTFSPQIFHDKCDEKGKSLVIIKTCDGYIFGGFTEVGWSKNKEKWITTVGNGGFIRDEHAFIFSLLNPSNSPAQMFPIKKGKEQFAIFWSKNSGPCFGGTFVYGHDLGISGDKFQKCFTNFGHTYQYSELLLNKGYQAEEFLAGSYRNWQIDEIEIFYLF</sequence>
<dbReference type="CDD" id="cd18186">
    <property type="entry name" value="BTB_POZ_ZBTB_KLHL-like"/>
    <property type="match status" value="1"/>
</dbReference>
<dbReference type="OrthoDB" id="25620at2759"/>
<dbReference type="Pfam" id="PF07534">
    <property type="entry name" value="TLD"/>
    <property type="match status" value="1"/>
</dbReference>
<organism evidence="5 6">
    <name type="scientific">Anaeramoeba ignava</name>
    <name type="common">Anaerobic marine amoeba</name>
    <dbReference type="NCBI Taxonomy" id="1746090"/>
    <lineage>
        <taxon>Eukaryota</taxon>
        <taxon>Metamonada</taxon>
        <taxon>Anaeramoebidae</taxon>
        <taxon>Anaeramoeba</taxon>
    </lineage>
</organism>
<dbReference type="InterPro" id="IPR011705">
    <property type="entry name" value="BACK"/>
</dbReference>
<dbReference type="Gene3D" id="3.30.710.10">
    <property type="entry name" value="Potassium Channel Kv1.1, Chain A"/>
    <property type="match status" value="1"/>
</dbReference>
<dbReference type="AlphaFoldDB" id="A0A9Q0RFR1"/>
<dbReference type="InterPro" id="IPR000210">
    <property type="entry name" value="BTB/POZ_dom"/>
</dbReference>
<dbReference type="SMART" id="SM00225">
    <property type="entry name" value="BTB"/>
    <property type="match status" value="1"/>
</dbReference>
<feature type="domain" description="BTB" evidence="3">
    <location>
        <begin position="26"/>
        <end position="98"/>
    </location>
</feature>
<accession>A0A9Q0RFR1</accession>
<dbReference type="PROSITE" id="PS50097">
    <property type="entry name" value="BTB"/>
    <property type="match status" value="1"/>
</dbReference>
<keyword evidence="6" id="KW-1185">Reference proteome</keyword>
<dbReference type="InterPro" id="IPR006571">
    <property type="entry name" value="TLDc_dom"/>
</dbReference>
<dbReference type="EMBL" id="JAPDFW010000054">
    <property type="protein sequence ID" value="KAJ5078384.1"/>
    <property type="molecule type" value="Genomic_DNA"/>
</dbReference>
<feature type="domain" description="TLDc" evidence="4">
    <location>
        <begin position="303"/>
        <end position="501"/>
    </location>
</feature>
<evidence type="ECO:0000256" key="1">
    <source>
        <dbReference type="ARBA" id="ARBA00022441"/>
    </source>
</evidence>
<evidence type="ECO:0000256" key="2">
    <source>
        <dbReference type="ARBA" id="ARBA00022737"/>
    </source>
</evidence>
<comment type="caution">
    <text evidence="5">The sequence shown here is derived from an EMBL/GenBank/DDBJ whole genome shotgun (WGS) entry which is preliminary data.</text>
</comment>
<dbReference type="Pfam" id="PF00651">
    <property type="entry name" value="BTB"/>
    <property type="match status" value="1"/>
</dbReference>
<protein>
    <submittedName>
        <fullName evidence="5">Pep-cterm sorting domain-containing protein</fullName>
    </submittedName>
</protein>
<dbReference type="PROSITE" id="PS51886">
    <property type="entry name" value="TLDC"/>
    <property type="match status" value="1"/>
</dbReference>
<dbReference type="Pfam" id="PF07707">
    <property type="entry name" value="BACK"/>
    <property type="match status" value="1"/>
</dbReference>
<keyword evidence="1" id="KW-0880">Kelch repeat</keyword>
<dbReference type="InterPro" id="IPR011333">
    <property type="entry name" value="SKP1/BTB/POZ_sf"/>
</dbReference>
<name>A0A9Q0RFR1_ANAIG</name>
<proteinExistence type="predicted"/>
<reference evidence="5" key="1">
    <citation type="submission" date="2022-10" db="EMBL/GenBank/DDBJ databases">
        <title>Novel sulphate-reducing endosymbionts in the free-living metamonad Anaeramoeba.</title>
        <authorList>
            <person name="Jerlstrom-Hultqvist J."/>
            <person name="Cepicka I."/>
            <person name="Gallot-Lavallee L."/>
            <person name="Salas-Leiva D."/>
            <person name="Curtis B.A."/>
            <person name="Zahonova K."/>
            <person name="Pipaliya S."/>
            <person name="Dacks J."/>
            <person name="Roger A.J."/>
        </authorList>
    </citation>
    <scope>NUCLEOTIDE SEQUENCE</scope>
    <source>
        <strain evidence="5">BMAN</strain>
    </source>
</reference>